<feature type="transmembrane region" description="Helical" evidence="1">
    <location>
        <begin position="57"/>
        <end position="75"/>
    </location>
</feature>
<keyword evidence="4" id="KW-1185">Reference proteome</keyword>
<accession>A0ABN2FZT5</accession>
<keyword evidence="1" id="KW-0472">Membrane</keyword>
<feature type="domain" description="Endonuclease/exonuclease/phosphatase" evidence="2">
    <location>
        <begin position="89"/>
        <end position="284"/>
    </location>
</feature>
<evidence type="ECO:0000313" key="3">
    <source>
        <dbReference type="EMBL" id="GAA1662802.1"/>
    </source>
</evidence>
<dbReference type="InterPro" id="IPR005135">
    <property type="entry name" value="Endo/exonuclease/phosphatase"/>
</dbReference>
<evidence type="ECO:0000256" key="1">
    <source>
        <dbReference type="SAM" id="Phobius"/>
    </source>
</evidence>
<feature type="transmembrane region" description="Helical" evidence="1">
    <location>
        <begin position="33"/>
        <end position="50"/>
    </location>
</feature>
<reference evidence="3 4" key="1">
    <citation type="journal article" date="2019" name="Int. J. Syst. Evol. Microbiol.">
        <title>The Global Catalogue of Microorganisms (GCM) 10K type strain sequencing project: providing services to taxonomists for standard genome sequencing and annotation.</title>
        <authorList>
            <consortium name="The Broad Institute Genomics Platform"/>
            <consortium name="The Broad Institute Genome Sequencing Center for Infectious Disease"/>
            <person name="Wu L."/>
            <person name="Ma J."/>
        </authorList>
    </citation>
    <scope>NUCLEOTIDE SEQUENCE [LARGE SCALE GENOMIC DNA]</scope>
    <source>
        <strain evidence="3 4">JCM 14718</strain>
    </source>
</reference>
<dbReference type="Pfam" id="PF03372">
    <property type="entry name" value="Exo_endo_phos"/>
    <property type="match status" value="1"/>
</dbReference>
<dbReference type="EMBL" id="BAAANY010000003">
    <property type="protein sequence ID" value="GAA1662802.1"/>
    <property type="molecule type" value="Genomic_DNA"/>
</dbReference>
<dbReference type="InterPro" id="IPR036691">
    <property type="entry name" value="Endo/exonu/phosph_ase_sf"/>
</dbReference>
<comment type="caution">
    <text evidence="3">The sequence shown here is derived from an EMBL/GenBank/DDBJ whole genome shotgun (WGS) entry which is preliminary data.</text>
</comment>
<keyword evidence="1" id="KW-0812">Transmembrane</keyword>
<keyword evidence="1" id="KW-1133">Transmembrane helix</keyword>
<organism evidence="3 4">
    <name type="scientific">Fodinicola feengrottensis</name>
    <dbReference type="NCBI Taxonomy" id="435914"/>
    <lineage>
        <taxon>Bacteria</taxon>
        <taxon>Bacillati</taxon>
        <taxon>Actinomycetota</taxon>
        <taxon>Actinomycetes</taxon>
        <taxon>Mycobacteriales</taxon>
        <taxon>Fodinicola</taxon>
    </lineage>
</organism>
<sequence length="294" mass="30714">MLPVLAVAVAGVLVGHQLIPDKAGLSTILESMLPWVGLVIPLLAVIGLLARARAGFVALLVPVVAWAVLFGPAVLPKNSAGSAELAVVSQNIDAGNPNPCAAVTALAAQQADVVAIEELTGDASSCAANILNPRYSYRTSSSSVAVWSRFPLRQTQPLQLGLDWARALRTEIVTPQGNVAVYVVHLPSARPDDTAQRNRGLTELAGLLHDDSAQRVLVVGDLNTATTDREFGVFSGFQDTQQAAGTGFGFTWPSVFPVTRPDHMLFRGMSALSAGTLAANGSDHLGITASLHLS</sequence>
<name>A0ABN2FZT5_9ACTN</name>
<dbReference type="Proteomes" id="UP001500618">
    <property type="component" value="Unassembled WGS sequence"/>
</dbReference>
<evidence type="ECO:0000313" key="4">
    <source>
        <dbReference type="Proteomes" id="UP001500618"/>
    </source>
</evidence>
<proteinExistence type="predicted"/>
<evidence type="ECO:0000259" key="2">
    <source>
        <dbReference type="Pfam" id="PF03372"/>
    </source>
</evidence>
<dbReference type="Gene3D" id="3.60.10.10">
    <property type="entry name" value="Endonuclease/exonuclease/phosphatase"/>
    <property type="match status" value="1"/>
</dbReference>
<dbReference type="SUPFAM" id="SSF56219">
    <property type="entry name" value="DNase I-like"/>
    <property type="match status" value="1"/>
</dbReference>
<protein>
    <submittedName>
        <fullName evidence="3">Teicoplanin resistance protein VanJ</fullName>
    </submittedName>
</protein>
<gene>
    <name evidence="3" type="primary">vanJ</name>
    <name evidence="3" type="ORF">GCM10009765_10360</name>
</gene>